<feature type="signal peptide" evidence="1">
    <location>
        <begin position="1"/>
        <end position="17"/>
    </location>
</feature>
<dbReference type="HOGENOM" id="CLU_193738_0_0_11"/>
<dbReference type="EMBL" id="CP003169">
    <property type="protein sequence ID" value="AEV72804.1"/>
    <property type="molecule type" value="Genomic_DNA"/>
</dbReference>
<dbReference type="eggNOG" id="ENOG5032CPH">
    <property type="taxonomic scope" value="Bacteria"/>
</dbReference>
<dbReference type="OrthoDB" id="4480650at2"/>
<organism evidence="2 3">
    <name type="scientific">Mycolicibacterium rhodesiae (strain NBB3)</name>
    <name type="common">Mycobacterium rhodesiae</name>
    <dbReference type="NCBI Taxonomy" id="710685"/>
    <lineage>
        <taxon>Bacteria</taxon>
        <taxon>Bacillati</taxon>
        <taxon>Actinomycetota</taxon>
        <taxon>Actinomycetes</taxon>
        <taxon>Mycobacteriales</taxon>
        <taxon>Mycobacteriaceae</taxon>
        <taxon>Mycolicibacterium</taxon>
    </lineage>
</organism>
<reference evidence="2 3" key="1">
    <citation type="submission" date="2011-12" db="EMBL/GenBank/DDBJ databases">
        <title>Complete sequence of Mycobacterium rhodesiae NBB3.</title>
        <authorList>
            <consortium name="US DOE Joint Genome Institute"/>
            <person name="Lucas S."/>
            <person name="Han J."/>
            <person name="Lapidus A."/>
            <person name="Cheng J.-F."/>
            <person name="Goodwin L."/>
            <person name="Pitluck S."/>
            <person name="Peters L."/>
            <person name="Mikhailova N."/>
            <person name="Gu W."/>
            <person name="Detter J.C."/>
            <person name="Han C."/>
            <person name="Tapia R."/>
            <person name="Land M."/>
            <person name="Hauser L."/>
            <person name="Kyrpides N."/>
            <person name="Ivanova N."/>
            <person name="Pagani I."/>
            <person name="Mattes T."/>
            <person name="Holmes A."/>
            <person name="Rutledge P."/>
            <person name="Paulsen I."/>
            <person name="Coleman N."/>
            <person name="Woyke T."/>
        </authorList>
    </citation>
    <scope>NUCLEOTIDE SEQUENCE [LARGE SCALE GENOMIC DNA]</scope>
    <source>
        <strain evidence="2 3">NBB3</strain>
    </source>
</reference>
<proteinExistence type="predicted"/>
<dbReference type="RefSeq" id="WP_014210616.1">
    <property type="nucleotide sequence ID" value="NC_016604.1"/>
</dbReference>
<sequence>MTSALTFLILISPIVVAAALSWAAHRTGSLRLRLDQFRMAGPMTGRYFGPDLADDRDAFRVGHDVDAVRTRFEKQPFWPSSGSLSEGR</sequence>
<dbReference type="PATRIC" id="fig|710685.3.peg.2212"/>
<feature type="chain" id="PRO_5039197736" evidence="1">
    <location>
        <begin position="18"/>
        <end position="88"/>
    </location>
</feature>
<evidence type="ECO:0000313" key="2">
    <source>
        <dbReference type="EMBL" id="AEV72804.1"/>
    </source>
</evidence>
<keyword evidence="1" id="KW-0732">Signal</keyword>
<protein>
    <submittedName>
        <fullName evidence="2">Uncharacterized protein</fullName>
    </submittedName>
</protein>
<dbReference type="KEGG" id="mrh:MycrhN_2213"/>
<keyword evidence="3" id="KW-1185">Reference proteome</keyword>
<gene>
    <name evidence="2" type="ordered locus">MycrhN_2213</name>
</gene>
<dbReference type="AlphaFoldDB" id="G8RSZ2"/>
<dbReference type="Proteomes" id="UP000005442">
    <property type="component" value="Chromosome"/>
</dbReference>
<evidence type="ECO:0000256" key="1">
    <source>
        <dbReference type="SAM" id="SignalP"/>
    </source>
</evidence>
<accession>G8RSZ2</accession>
<name>G8RSZ2_MYCRN</name>
<evidence type="ECO:0000313" key="3">
    <source>
        <dbReference type="Proteomes" id="UP000005442"/>
    </source>
</evidence>